<sequence length="64" mass="6971">MGQRRQTVFVVVLAVVLEEIEKERTRPAKNAGAISAAMEVPKRCMAVPFPLLLILGFAAESTES</sequence>
<dbReference type="EMBL" id="JACHBK010000007">
    <property type="protein sequence ID" value="MBB5536851.1"/>
    <property type="molecule type" value="Genomic_DNA"/>
</dbReference>
<evidence type="ECO:0000313" key="2">
    <source>
        <dbReference type="Proteomes" id="UP000585507"/>
    </source>
</evidence>
<dbReference type="RefSeq" id="WP_154663333.1">
    <property type="nucleotide sequence ID" value="NZ_JACHBK010000007.1"/>
</dbReference>
<comment type="caution">
    <text evidence="1">The sequence shown here is derived from an EMBL/GenBank/DDBJ whole genome shotgun (WGS) entry which is preliminary data.</text>
</comment>
<name>A0A7W8UCI0_9HYPH</name>
<proteinExistence type="predicted"/>
<organism evidence="1 2">
    <name type="scientific">Rhizobium giardinii</name>
    <dbReference type="NCBI Taxonomy" id="56731"/>
    <lineage>
        <taxon>Bacteria</taxon>
        <taxon>Pseudomonadati</taxon>
        <taxon>Pseudomonadota</taxon>
        <taxon>Alphaproteobacteria</taxon>
        <taxon>Hyphomicrobiales</taxon>
        <taxon>Rhizobiaceae</taxon>
        <taxon>Rhizobium/Agrobacterium group</taxon>
        <taxon>Rhizobium</taxon>
    </lineage>
</organism>
<accession>A0A7W8UCI0</accession>
<dbReference type="Proteomes" id="UP000585507">
    <property type="component" value="Unassembled WGS sequence"/>
</dbReference>
<evidence type="ECO:0000313" key="1">
    <source>
        <dbReference type="EMBL" id="MBB5536851.1"/>
    </source>
</evidence>
<keyword evidence="2" id="KW-1185">Reference proteome</keyword>
<reference evidence="1 2" key="1">
    <citation type="submission" date="2020-08" db="EMBL/GenBank/DDBJ databases">
        <title>Genomic Encyclopedia of Type Strains, Phase IV (KMG-V): Genome sequencing to study the core and pangenomes of soil and plant-associated prokaryotes.</title>
        <authorList>
            <person name="Whitman W."/>
        </authorList>
    </citation>
    <scope>NUCLEOTIDE SEQUENCE [LARGE SCALE GENOMIC DNA]</scope>
    <source>
        <strain evidence="1 2">SEMIA 4084</strain>
    </source>
</reference>
<protein>
    <submittedName>
        <fullName evidence="1">Uncharacterized protein</fullName>
    </submittedName>
</protein>
<dbReference type="AlphaFoldDB" id="A0A7W8UCI0"/>
<gene>
    <name evidence="1" type="ORF">GGD55_003562</name>
</gene>